<keyword evidence="2" id="KW-0732">Signal</keyword>
<gene>
    <name evidence="3" type="ORF">GTP69_26435</name>
</gene>
<evidence type="ECO:0000313" key="3">
    <source>
        <dbReference type="EMBL" id="MYN29950.1"/>
    </source>
</evidence>
<reference evidence="3 4" key="1">
    <citation type="submission" date="2019-12" db="EMBL/GenBank/DDBJ databases">
        <title>Novel species isolated from a subtropical stream in China.</title>
        <authorList>
            <person name="Lu H."/>
        </authorList>
    </citation>
    <scope>NUCLEOTIDE SEQUENCE [LARGE SCALE GENOMIC DNA]</scope>
    <source>
        <strain evidence="3 4">CY42W</strain>
    </source>
</reference>
<dbReference type="Pfam" id="PF13432">
    <property type="entry name" value="TPR_16"/>
    <property type="match status" value="1"/>
</dbReference>
<name>A0ABW9W7T6_9BURK</name>
<dbReference type="EMBL" id="WWCT01000028">
    <property type="protein sequence ID" value="MYN29950.1"/>
    <property type="molecule type" value="Genomic_DNA"/>
</dbReference>
<feature type="repeat" description="TPR" evidence="1">
    <location>
        <begin position="237"/>
        <end position="270"/>
    </location>
</feature>
<keyword evidence="4" id="KW-1185">Reference proteome</keyword>
<feature type="signal peptide" evidence="2">
    <location>
        <begin position="1"/>
        <end position="20"/>
    </location>
</feature>
<keyword evidence="1" id="KW-0802">TPR repeat</keyword>
<dbReference type="PROSITE" id="PS50005">
    <property type="entry name" value="TPR"/>
    <property type="match status" value="1"/>
</dbReference>
<dbReference type="PROSITE" id="PS51257">
    <property type="entry name" value="PROKAR_LIPOPROTEIN"/>
    <property type="match status" value="1"/>
</dbReference>
<sequence>MKPWIRILILSAAAVLGGCASQTPRVAPAQQLFHDQLFQPPSAPIDTASVFALTPEMRDYVKHELGTPGPGRDVRRMLFDALYRRDKLQLEYDAALTRTAAETFAARSGNCLSLAIMTAALARELKMPVIFQQVQIDEVWSRAGNLYFASNHVNLSLGRPLAGQNPYLLTAVDVANSLTVDFIPIPPQARENARPLTEKTVLAMFLNNRAAELLSAGQVDDAYWAARQAAEADPLFINAYNTLGVIYQHHGNQPQAEAALRYAMSQLPDNTIYLSNLAQTLESNNQLAEAAVLRARLARLEPYPPFYFFVQGQEAMKLGDYARARTLFERELDRVPDYHELHFWLAVANYQLGNLRAADRHMALAMENSTTRGDHDVYSAKLDRLRAYAAQLRDK</sequence>
<feature type="chain" id="PRO_5046678144" evidence="2">
    <location>
        <begin position="21"/>
        <end position="395"/>
    </location>
</feature>
<dbReference type="Gene3D" id="1.25.40.10">
    <property type="entry name" value="Tetratricopeptide repeat domain"/>
    <property type="match status" value="2"/>
</dbReference>
<dbReference type="SUPFAM" id="SSF48452">
    <property type="entry name" value="TPR-like"/>
    <property type="match status" value="1"/>
</dbReference>
<dbReference type="RefSeq" id="WP_161057668.1">
    <property type="nucleotide sequence ID" value="NZ_WWCT01000028.1"/>
</dbReference>
<protein>
    <submittedName>
        <fullName evidence="3">Tetratricopeptide repeat protein</fullName>
    </submittedName>
</protein>
<dbReference type="InterPro" id="IPR019734">
    <property type="entry name" value="TPR_rpt"/>
</dbReference>
<proteinExistence type="predicted"/>
<evidence type="ECO:0000256" key="2">
    <source>
        <dbReference type="SAM" id="SignalP"/>
    </source>
</evidence>
<accession>A0ABW9W7T6</accession>
<dbReference type="Proteomes" id="UP000642144">
    <property type="component" value="Unassembled WGS sequence"/>
</dbReference>
<dbReference type="InterPro" id="IPR011990">
    <property type="entry name" value="TPR-like_helical_dom_sf"/>
</dbReference>
<comment type="caution">
    <text evidence="3">The sequence shown here is derived from an EMBL/GenBank/DDBJ whole genome shotgun (WGS) entry which is preliminary data.</text>
</comment>
<dbReference type="SMART" id="SM00028">
    <property type="entry name" value="TPR"/>
    <property type="match status" value="3"/>
</dbReference>
<evidence type="ECO:0000313" key="4">
    <source>
        <dbReference type="Proteomes" id="UP000642144"/>
    </source>
</evidence>
<organism evidence="3 4">
    <name type="scientific">Duganella levis</name>
    <dbReference type="NCBI Taxonomy" id="2692169"/>
    <lineage>
        <taxon>Bacteria</taxon>
        <taxon>Pseudomonadati</taxon>
        <taxon>Pseudomonadota</taxon>
        <taxon>Betaproteobacteria</taxon>
        <taxon>Burkholderiales</taxon>
        <taxon>Oxalobacteraceae</taxon>
        <taxon>Telluria group</taxon>
        <taxon>Duganella</taxon>
    </lineage>
</organism>
<evidence type="ECO:0000256" key="1">
    <source>
        <dbReference type="PROSITE-ProRule" id="PRU00339"/>
    </source>
</evidence>